<organism evidence="9 10">
    <name type="scientific">Alkalispirochaeta americana</name>
    <dbReference type="NCBI Taxonomy" id="159291"/>
    <lineage>
        <taxon>Bacteria</taxon>
        <taxon>Pseudomonadati</taxon>
        <taxon>Spirochaetota</taxon>
        <taxon>Spirochaetia</taxon>
        <taxon>Spirochaetales</taxon>
        <taxon>Spirochaetaceae</taxon>
        <taxon>Alkalispirochaeta</taxon>
    </lineage>
</organism>
<evidence type="ECO:0000313" key="9">
    <source>
        <dbReference type="EMBL" id="SIQ92431.1"/>
    </source>
</evidence>
<feature type="transmembrane region" description="Helical" evidence="7">
    <location>
        <begin position="400"/>
        <end position="421"/>
    </location>
</feature>
<comment type="subcellular location">
    <subcellularLocation>
        <location evidence="1">Cell membrane</location>
        <topology evidence="1">Multi-pass membrane protein</topology>
    </subcellularLocation>
</comment>
<feature type="transmembrane region" description="Helical" evidence="7">
    <location>
        <begin position="427"/>
        <end position="451"/>
    </location>
</feature>
<feature type="region of interest" description="Disordered" evidence="6">
    <location>
        <begin position="540"/>
        <end position="561"/>
    </location>
</feature>
<feature type="transmembrane region" description="Helical" evidence="7">
    <location>
        <begin position="346"/>
        <end position="364"/>
    </location>
</feature>
<evidence type="ECO:0000256" key="1">
    <source>
        <dbReference type="ARBA" id="ARBA00004651"/>
    </source>
</evidence>
<evidence type="ECO:0000256" key="3">
    <source>
        <dbReference type="ARBA" id="ARBA00022692"/>
    </source>
</evidence>
<dbReference type="OrthoDB" id="9761531at2"/>
<dbReference type="Pfam" id="PF03772">
    <property type="entry name" value="Competence"/>
    <property type="match status" value="1"/>
</dbReference>
<dbReference type="AlphaFoldDB" id="A0A1N6WQV7"/>
<dbReference type="RefSeq" id="WP_076489708.1">
    <property type="nucleotide sequence ID" value="NZ_FTMS01000018.1"/>
</dbReference>
<dbReference type="GO" id="GO:0005886">
    <property type="term" value="C:plasma membrane"/>
    <property type="evidence" value="ECO:0007669"/>
    <property type="project" value="UniProtKB-SubCell"/>
</dbReference>
<dbReference type="STRING" id="159291.SAMN05920897_11847"/>
<evidence type="ECO:0000259" key="8">
    <source>
        <dbReference type="Pfam" id="PF03772"/>
    </source>
</evidence>
<dbReference type="PANTHER" id="PTHR30619:SF1">
    <property type="entry name" value="RECOMBINATION PROTEIN 2"/>
    <property type="match status" value="1"/>
</dbReference>
<dbReference type="InterPro" id="IPR004477">
    <property type="entry name" value="ComEC_N"/>
</dbReference>
<keyword evidence="5 7" id="KW-0472">Membrane</keyword>
<feature type="compositionally biased region" description="Basic and acidic residues" evidence="6">
    <location>
        <begin position="549"/>
        <end position="561"/>
    </location>
</feature>
<dbReference type="Proteomes" id="UP000186400">
    <property type="component" value="Unassembled WGS sequence"/>
</dbReference>
<dbReference type="NCBIfam" id="TIGR00360">
    <property type="entry name" value="ComEC_N-term"/>
    <property type="match status" value="1"/>
</dbReference>
<feature type="transmembrane region" description="Helical" evidence="7">
    <location>
        <begin position="274"/>
        <end position="293"/>
    </location>
</feature>
<evidence type="ECO:0000256" key="4">
    <source>
        <dbReference type="ARBA" id="ARBA00022989"/>
    </source>
</evidence>
<gene>
    <name evidence="9" type="ORF">SAMN05920897_11847</name>
</gene>
<sequence length="561" mass="59799">MAAVSVLTAPEVWASLIIFGGLSLRMGLAGGMFLFSSAVAVLVLISTTPRWPNRAPPENPGLPGDPGLPEDTGPSEKRLSLVFLRLGAGCILGLIAVIAGEVRIAAADAPLAATIDPRGGLWVSGTLVDDLRPGTSSLRRIELAVDRAGDRRGWQGDARGRVVVLWRGSEYLHAEERRIIPLRGDRLIVSGLDDLPGLDHPGQASSLWVSEDQLSLLPGRGPVAVRRVVRNWMRRRLARLDALGGPLILALLLGDRGALSEDLSGAVRSAGASHALALSGMHLGVLALILYAGPARFLPYRLRGVAVLPLLAGYVWVAGFIPSLVRAFVLIALISLARFRGRKTPLPVLLARTVCLVALVAPGIVQNVGFQLSLLALLGIVVAGPPLVDGLSRFLPRRFAEYTGVSLAAMVATGPISWFSFGTIYPAGILFAGLLSSLVVLVMWCGLVFLLTATLPGLGSFLAMLIRWQAQLLFQVARLGGSIPGIVRTGDRLSVWSSLRASWEASFRSSPWALLILGAIIAGGTGCIIRQHCLQRNQSRSDQSQGRQLQKESNHESQLDF</sequence>
<feature type="transmembrane region" description="Helical" evidence="7">
    <location>
        <begin position="323"/>
        <end position="339"/>
    </location>
</feature>
<evidence type="ECO:0000256" key="2">
    <source>
        <dbReference type="ARBA" id="ARBA00022475"/>
    </source>
</evidence>
<feature type="transmembrane region" description="Helical" evidence="7">
    <location>
        <begin position="370"/>
        <end position="388"/>
    </location>
</feature>
<feature type="compositionally biased region" description="Low complexity" evidence="6">
    <location>
        <begin position="61"/>
        <end position="72"/>
    </location>
</feature>
<keyword evidence="2" id="KW-1003">Cell membrane</keyword>
<keyword evidence="3 7" id="KW-0812">Transmembrane</keyword>
<dbReference type="PANTHER" id="PTHR30619">
    <property type="entry name" value="DNA INTERNALIZATION/COMPETENCE PROTEIN COMEC/REC2"/>
    <property type="match status" value="1"/>
</dbReference>
<evidence type="ECO:0000256" key="5">
    <source>
        <dbReference type="ARBA" id="ARBA00023136"/>
    </source>
</evidence>
<reference evidence="9 10" key="1">
    <citation type="submission" date="2017-01" db="EMBL/GenBank/DDBJ databases">
        <authorList>
            <person name="Mah S.A."/>
            <person name="Swanson W.J."/>
            <person name="Moy G.W."/>
            <person name="Vacquier V.D."/>
        </authorList>
    </citation>
    <scope>NUCLEOTIDE SEQUENCE [LARGE SCALE GENOMIC DNA]</scope>
    <source>
        <strain evidence="9 10">ASpG1</strain>
    </source>
</reference>
<keyword evidence="10" id="KW-1185">Reference proteome</keyword>
<evidence type="ECO:0000256" key="6">
    <source>
        <dbReference type="SAM" id="MobiDB-lite"/>
    </source>
</evidence>
<keyword evidence="4 7" id="KW-1133">Transmembrane helix</keyword>
<proteinExistence type="predicted"/>
<name>A0A1N6WQV7_9SPIO</name>
<evidence type="ECO:0000313" key="10">
    <source>
        <dbReference type="Proteomes" id="UP000186400"/>
    </source>
</evidence>
<protein>
    <submittedName>
        <fullName evidence="9">ComEC/Rec2-related protein</fullName>
    </submittedName>
</protein>
<evidence type="ECO:0000256" key="7">
    <source>
        <dbReference type="SAM" id="Phobius"/>
    </source>
</evidence>
<dbReference type="InterPro" id="IPR052159">
    <property type="entry name" value="Competence_DNA_uptake"/>
</dbReference>
<dbReference type="EMBL" id="FTMS01000018">
    <property type="protein sequence ID" value="SIQ92431.1"/>
    <property type="molecule type" value="Genomic_DNA"/>
</dbReference>
<feature type="domain" description="ComEC/Rec2-related protein" evidence="8">
    <location>
        <begin position="251"/>
        <end position="485"/>
    </location>
</feature>
<feature type="region of interest" description="Disordered" evidence="6">
    <location>
        <begin position="53"/>
        <end position="72"/>
    </location>
</feature>
<accession>A0A1N6WQV7</accession>